<keyword evidence="2" id="KW-0336">GPI-anchor</keyword>
<dbReference type="EMBL" id="VYZN01000009">
    <property type="protein sequence ID" value="KAE9542527.1"/>
    <property type="molecule type" value="Genomic_DNA"/>
</dbReference>
<sequence length="318" mass="36686">MFILVLDNSITLHGKSMRSNIEVYQSLRKLATAVYGNSIQIENNNIKSLNNKHDHIGIIRNMWLIPFVIGGSNLIDFVVFSMTLSYSPLFWLLFFINCMVITFNSFTYKYVFLHYTITMVNTNTFFLLVLVAFISTIRNAVSISCYQCNSTDINDQFRCTEFMDTDGLDPQPCTSVYNAAYCVKLIGRYEGGLGVTRYCSSHNLGNYCNYVQRPGDVLEYRTCVYTCDSDGCNGSSQVKLFGYLIGNLYHILIYFKYFLFYKLIIHFMMNSTILNILSIDIHVFFFGLESILYIIISRIHLNKSNNIVITVYFLKQYG</sequence>
<accession>A0A6G0U0N0</accession>
<feature type="transmembrane region" description="Helical" evidence="9">
    <location>
        <begin position="273"/>
        <end position="296"/>
    </location>
</feature>
<proteinExistence type="predicted"/>
<keyword evidence="8" id="KW-0449">Lipoprotein</keyword>
<dbReference type="PANTHER" id="PTHR33562:SF18">
    <property type="entry name" value="BOUDIN-RELATED"/>
    <property type="match status" value="1"/>
</dbReference>
<keyword evidence="5 9" id="KW-1133">Transmembrane helix</keyword>
<evidence type="ECO:0000256" key="5">
    <source>
        <dbReference type="ARBA" id="ARBA00022989"/>
    </source>
</evidence>
<protein>
    <submittedName>
        <fullName evidence="10">Uncharacterized protein</fullName>
    </submittedName>
</protein>
<dbReference type="GO" id="GO:0030431">
    <property type="term" value="P:sleep"/>
    <property type="evidence" value="ECO:0007669"/>
    <property type="project" value="InterPro"/>
</dbReference>
<dbReference type="InterPro" id="IPR050975">
    <property type="entry name" value="Sleep_regulator"/>
</dbReference>
<evidence type="ECO:0000256" key="2">
    <source>
        <dbReference type="ARBA" id="ARBA00022622"/>
    </source>
</evidence>
<feature type="transmembrane region" description="Helical" evidence="9">
    <location>
        <begin position="240"/>
        <end position="261"/>
    </location>
</feature>
<feature type="transmembrane region" description="Helical" evidence="9">
    <location>
        <begin position="124"/>
        <end position="141"/>
    </location>
</feature>
<dbReference type="Pfam" id="PF17064">
    <property type="entry name" value="QVR"/>
    <property type="match status" value="1"/>
</dbReference>
<comment type="caution">
    <text evidence="10">The sequence shown here is derived from an EMBL/GenBank/DDBJ whole genome shotgun (WGS) entry which is preliminary data.</text>
</comment>
<evidence type="ECO:0000256" key="7">
    <source>
        <dbReference type="ARBA" id="ARBA00023180"/>
    </source>
</evidence>
<evidence type="ECO:0000256" key="4">
    <source>
        <dbReference type="ARBA" id="ARBA00022729"/>
    </source>
</evidence>
<evidence type="ECO:0000256" key="6">
    <source>
        <dbReference type="ARBA" id="ARBA00023136"/>
    </source>
</evidence>
<dbReference type="OrthoDB" id="8188641at2759"/>
<feature type="transmembrane region" description="Helical" evidence="9">
    <location>
        <begin position="89"/>
        <end position="112"/>
    </location>
</feature>
<evidence type="ECO:0000256" key="3">
    <source>
        <dbReference type="ARBA" id="ARBA00022692"/>
    </source>
</evidence>
<keyword evidence="6 9" id="KW-0472">Membrane</keyword>
<dbReference type="GO" id="GO:0032222">
    <property type="term" value="P:regulation of synaptic transmission, cholinergic"/>
    <property type="evidence" value="ECO:0007669"/>
    <property type="project" value="InterPro"/>
</dbReference>
<evidence type="ECO:0000256" key="8">
    <source>
        <dbReference type="ARBA" id="ARBA00023288"/>
    </source>
</evidence>
<keyword evidence="11" id="KW-1185">Reference proteome</keyword>
<reference evidence="10 11" key="1">
    <citation type="submission" date="2019-08" db="EMBL/GenBank/DDBJ databases">
        <title>The genome of the soybean aphid Biotype 1, its phylome, world population structure and adaptation to the North American continent.</title>
        <authorList>
            <person name="Giordano R."/>
            <person name="Donthu R.K."/>
            <person name="Hernandez A.G."/>
            <person name="Wright C.L."/>
            <person name="Zimin A.V."/>
        </authorList>
    </citation>
    <scope>NUCLEOTIDE SEQUENCE [LARGE SCALE GENOMIC DNA]</scope>
    <source>
        <tissue evidence="10">Whole aphids</tissue>
    </source>
</reference>
<keyword evidence="4" id="KW-0732">Signal</keyword>
<name>A0A6G0U0N0_APHGL</name>
<keyword evidence="3 9" id="KW-0812">Transmembrane</keyword>
<evidence type="ECO:0000256" key="1">
    <source>
        <dbReference type="ARBA" id="ARBA00004589"/>
    </source>
</evidence>
<feature type="transmembrane region" description="Helical" evidence="9">
    <location>
        <begin position="62"/>
        <end position="83"/>
    </location>
</feature>
<gene>
    <name evidence="10" type="ORF">AGLY_002438</name>
</gene>
<evidence type="ECO:0000313" key="11">
    <source>
        <dbReference type="Proteomes" id="UP000475862"/>
    </source>
</evidence>
<evidence type="ECO:0000313" key="10">
    <source>
        <dbReference type="EMBL" id="KAE9542527.1"/>
    </source>
</evidence>
<dbReference type="Proteomes" id="UP000475862">
    <property type="component" value="Unassembled WGS sequence"/>
</dbReference>
<dbReference type="CDD" id="cd23590">
    <property type="entry name" value="TFP_LU_ECD_Bou"/>
    <property type="match status" value="1"/>
</dbReference>
<keyword evidence="7" id="KW-0325">Glycoprotein</keyword>
<evidence type="ECO:0000256" key="9">
    <source>
        <dbReference type="SAM" id="Phobius"/>
    </source>
</evidence>
<dbReference type="AlphaFoldDB" id="A0A6G0U0N0"/>
<dbReference type="GO" id="GO:0098552">
    <property type="term" value="C:side of membrane"/>
    <property type="evidence" value="ECO:0007669"/>
    <property type="project" value="UniProtKB-KW"/>
</dbReference>
<dbReference type="InterPro" id="IPR031424">
    <property type="entry name" value="QVR-like"/>
</dbReference>
<organism evidence="10 11">
    <name type="scientific">Aphis glycines</name>
    <name type="common">Soybean aphid</name>
    <dbReference type="NCBI Taxonomy" id="307491"/>
    <lineage>
        <taxon>Eukaryota</taxon>
        <taxon>Metazoa</taxon>
        <taxon>Ecdysozoa</taxon>
        <taxon>Arthropoda</taxon>
        <taxon>Hexapoda</taxon>
        <taxon>Insecta</taxon>
        <taxon>Pterygota</taxon>
        <taxon>Neoptera</taxon>
        <taxon>Paraneoptera</taxon>
        <taxon>Hemiptera</taxon>
        <taxon>Sternorrhyncha</taxon>
        <taxon>Aphidomorpha</taxon>
        <taxon>Aphidoidea</taxon>
        <taxon>Aphididae</taxon>
        <taxon>Aphidini</taxon>
        <taxon>Aphis</taxon>
        <taxon>Aphis</taxon>
    </lineage>
</organism>
<comment type="subcellular location">
    <subcellularLocation>
        <location evidence="1">Membrane</location>
        <topology evidence="1">Lipid-anchor</topology>
        <topology evidence="1">GPI-anchor</topology>
    </subcellularLocation>
</comment>
<dbReference type="PANTHER" id="PTHR33562">
    <property type="entry name" value="ATILLA, ISOFORM B-RELATED-RELATED"/>
    <property type="match status" value="1"/>
</dbReference>